<dbReference type="EMBL" id="UGSS01000002">
    <property type="protein sequence ID" value="SUB33500.1"/>
    <property type="molecule type" value="Genomic_DNA"/>
</dbReference>
<sequence length="427" mass="49253">MGNGKIVGVTSMAEQKKCVPEIRFAGFTDDWEQRKLGDLGYTFTGLSGKTKNDFGHGKAKFITYLNVFNNPISNVNELEQIEIDIKQNSVQYGDILFTTSSETPNEVGMSSVWLDKTENIYLNSFCFGYRLNVKIDPFFLAFLLRSPSIRKKFILLAQGISRYNISRNKVMEMGICLPRLEEQTAIGNFFKQLDDTIALHQRTLEKYQKLKISYLEKMFPKENEQFPELRFPNFTDAWEQRKLGDLGYTFTGLSGKTKNDFGHGKAKFITYLNVFNNPISNVNELEQIEIDIKQNSVQYGDILFTTSSETPNEVGMSSVWLDKTENIYLNSFCFGYRLNVKIDPFFLAFLLRSPSIRKKFILLAQGISRYNISKNKVMEMGICLPCLEEQTAIGNFFKQLDDTIALHQREVEKYKKIKQAYLEKMFV</sequence>
<evidence type="ECO:0000259" key="4">
    <source>
        <dbReference type="Pfam" id="PF01420"/>
    </source>
</evidence>
<dbReference type="GO" id="GO:0003677">
    <property type="term" value="F:DNA binding"/>
    <property type="evidence" value="ECO:0007669"/>
    <property type="project" value="UniProtKB-KW"/>
</dbReference>
<keyword evidence="3" id="KW-0238">DNA-binding</keyword>
<feature type="domain" description="Type I restriction modification DNA specificity" evidence="4">
    <location>
        <begin position="237"/>
        <end position="410"/>
    </location>
</feature>
<evidence type="ECO:0000256" key="1">
    <source>
        <dbReference type="ARBA" id="ARBA00010923"/>
    </source>
</evidence>
<dbReference type="PANTHER" id="PTHR30408:SF12">
    <property type="entry name" value="TYPE I RESTRICTION ENZYME MJAVIII SPECIFICITY SUBUNIT"/>
    <property type="match status" value="1"/>
</dbReference>
<dbReference type="SUPFAM" id="SSF116734">
    <property type="entry name" value="DNA methylase specificity domain"/>
    <property type="match status" value="2"/>
</dbReference>
<evidence type="ECO:0000313" key="6">
    <source>
        <dbReference type="Proteomes" id="UP000254280"/>
    </source>
</evidence>
<dbReference type="Proteomes" id="UP000254280">
    <property type="component" value="Unassembled WGS sequence"/>
</dbReference>
<proteinExistence type="inferred from homology"/>
<evidence type="ECO:0000256" key="3">
    <source>
        <dbReference type="ARBA" id="ARBA00023125"/>
    </source>
</evidence>
<keyword evidence="2" id="KW-0680">Restriction system</keyword>
<name>A0A379B601_9PAST</name>
<keyword evidence="6" id="KW-1185">Reference proteome</keyword>
<dbReference type="REBASE" id="403063">
    <property type="entry name" value="S1.Pma10699ORF1121P"/>
</dbReference>
<dbReference type="InterPro" id="IPR000055">
    <property type="entry name" value="Restrct_endonuc_typeI_TRD"/>
</dbReference>
<evidence type="ECO:0000313" key="5">
    <source>
        <dbReference type="EMBL" id="SUB33500.1"/>
    </source>
</evidence>
<accession>A0A379B601</accession>
<dbReference type="InterPro" id="IPR052021">
    <property type="entry name" value="Type-I_RS_S_subunit"/>
</dbReference>
<dbReference type="Pfam" id="PF01420">
    <property type="entry name" value="Methylase_S"/>
    <property type="match status" value="2"/>
</dbReference>
<protein>
    <submittedName>
        <fullName evidence="5">EcoKI restriction-modification system protein HsdS</fullName>
    </submittedName>
</protein>
<comment type="similarity">
    <text evidence="1">Belongs to the type-I restriction system S methylase family.</text>
</comment>
<dbReference type="Gene3D" id="1.10.287.1120">
    <property type="entry name" value="Bipartite methylase S protein"/>
    <property type="match status" value="1"/>
</dbReference>
<dbReference type="GO" id="GO:0009307">
    <property type="term" value="P:DNA restriction-modification system"/>
    <property type="evidence" value="ECO:0007669"/>
    <property type="project" value="UniProtKB-KW"/>
</dbReference>
<gene>
    <name evidence="5" type="ORF">NCTC10699_01120</name>
</gene>
<dbReference type="AlphaFoldDB" id="A0A379B601"/>
<evidence type="ECO:0000256" key="2">
    <source>
        <dbReference type="ARBA" id="ARBA00022747"/>
    </source>
</evidence>
<dbReference type="Gene3D" id="3.90.220.20">
    <property type="entry name" value="DNA methylase specificity domains"/>
    <property type="match status" value="2"/>
</dbReference>
<organism evidence="5 6">
    <name type="scientific">[Pasteurella] mairii</name>
    <dbReference type="NCBI Taxonomy" id="757"/>
    <lineage>
        <taxon>Bacteria</taxon>
        <taxon>Pseudomonadati</taxon>
        <taxon>Pseudomonadota</taxon>
        <taxon>Gammaproteobacteria</taxon>
        <taxon>Pasteurellales</taxon>
        <taxon>Pasteurellaceae</taxon>
    </lineage>
</organism>
<dbReference type="PANTHER" id="PTHR30408">
    <property type="entry name" value="TYPE-1 RESTRICTION ENZYME ECOKI SPECIFICITY PROTEIN"/>
    <property type="match status" value="1"/>
</dbReference>
<feature type="domain" description="Type I restriction modification DNA specificity" evidence="4">
    <location>
        <begin position="29"/>
        <end position="205"/>
    </location>
</feature>
<dbReference type="InterPro" id="IPR044946">
    <property type="entry name" value="Restrct_endonuc_typeI_TRD_sf"/>
</dbReference>
<reference evidence="5 6" key="1">
    <citation type="submission" date="2018-06" db="EMBL/GenBank/DDBJ databases">
        <authorList>
            <consortium name="Pathogen Informatics"/>
            <person name="Doyle S."/>
        </authorList>
    </citation>
    <scope>NUCLEOTIDE SEQUENCE [LARGE SCALE GENOMIC DNA]</scope>
    <source>
        <strain evidence="5 6">NCTC10699</strain>
    </source>
</reference>